<dbReference type="InterPro" id="IPR000210">
    <property type="entry name" value="BTB/POZ_dom"/>
</dbReference>
<gene>
    <name evidence="2" type="ORF">K491DRAFT_720504</name>
</gene>
<evidence type="ECO:0000259" key="1">
    <source>
        <dbReference type="PROSITE" id="PS50097"/>
    </source>
</evidence>
<dbReference type="AlphaFoldDB" id="A0A6A6SUI2"/>
<name>A0A6A6SUI2_9PLEO</name>
<protein>
    <recommendedName>
        <fullName evidence="1">BTB domain-containing protein</fullName>
    </recommendedName>
</protein>
<accession>A0A6A6SUI2</accession>
<proteinExistence type="predicted"/>
<feature type="domain" description="BTB" evidence="1">
    <location>
        <begin position="35"/>
        <end position="107"/>
    </location>
</feature>
<evidence type="ECO:0000313" key="3">
    <source>
        <dbReference type="Proteomes" id="UP000799324"/>
    </source>
</evidence>
<dbReference type="InterPro" id="IPR011333">
    <property type="entry name" value="SKP1/BTB/POZ_sf"/>
</dbReference>
<dbReference type="SUPFAM" id="SSF54695">
    <property type="entry name" value="POZ domain"/>
    <property type="match status" value="1"/>
</dbReference>
<dbReference type="Gene3D" id="3.30.710.10">
    <property type="entry name" value="Potassium Channel Kv1.1, Chain A"/>
    <property type="match status" value="1"/>
</dbReference>
<evidence type="ECO:0000313" key="2">
    <source>
        <dbReference type="EMBL" id="KAF2650717.1"/>
    </source>
</evidence>
<dbReference type="Proteomes" id="UP000799324">
    <property type="component" value="Unassembled WGS sequence"/>
</dbReference>
<dbReference type="OrthoDB" id="194443at2759"/>
<organism evidence="2 3">
    <name type="scientific">Lophiostoma macrostomum CBS 122681</name>
    <dbReference type="NCBI Taxonomy" id="1314788"/>
    <lineage>
        <taxon>Eukaryota</taxon>
        <taxon>Fungi</taxon>
        <taxon>Dikarya</taxon>
        <taxon>Ascomycota</taxon>
        <taxon>Pezizomycotina</taxon>
        <taxon>Dothideomycetes</taxon>
        <taxon>Pleosporomycetidae</taxon>
        <taxon>Pleosporales</taxon>
        <taxon>Lophiostomataceae</taxon>
        <taxon>Lophiostoma</taxon>
    </lineage>
</organism>
<dbReference type="PROSITE" id="PS50097">
    <property type="entry name" value="BTB"/>
    <property type="match status" value="1"/>
</dbReference>
<dbReference type="PANTHER" id="PTHR47843:SF2">
    <property type="entry name" value="BTB DOMAIN-CONTAINING PROTEIN"/>
    <property type="match status" value="1"/>
</dbReference>
<keyword evidence="3" id="KW-1185">Reference proteome</keyword>
<reference evidence="2" key="1">
    <citation type="journal article" date="2020" name="Stud. Mycol.">
        <title>101 Dothideomycetes genomes: a test case for predicting lifestyles and emergence of pathogens.</title>
        <authorList>
            <person name="Haridas S."/>
            <person name="Albert R."/>
            <person name="Binder M."/>
            <person name="Bloem J."/>
            <person name="Labutti K."/>
            <person name="Salamov A."/>
            <person name="Andreopoulos B."/>
            <person name="Baker S."/>
            <person name="Barry K."/>
            <person name="Bills G."/>
            <person name="Bluhm B."/>
            <person name="Cannon C."/>
            <person name="Castanera R."/>
            <person name="Culley D."/>
            <person name="Daum C."/>
            <person name="Ezra D."/>
            <person name="Gonzalez J."/>
            <person name="Henrissat B."/>
            <person name="Kuo A."/>
            <person name="Liang C."/>
            <person name="Lipzen A."/>
            <person name="Lutzoni F."/>
            <person name="Magnuson J."/>
            <person name="Mondo S."/>
            <person name="Nolan M."/>
            <person name="Ohm R."/>
            <person name="Pangilinan J."/>
            <person name="Park H.-J."/>
            <person name="Ramirez L."/>
            <person name="Alfaro M."/>
            <person name="Sun H."/>
            <person name="Tritt A."/>
            <person name="Yoshinaga Y."/>
            <person name="Zwiers L.-H."/>
            <person name="Turgeon B."/>
            <person name="Goodwin S."/>
            <person name="Spatafora J."/>
            <person name="Crous P."/>
            <person name="Grigoriev I."/>
        </authorList>
    </citation>
    <scope>NUCLEOTIDE SEQUENCE</scope>
    <source>
        <strain evidence="2">CBS 122681</strain>
    </source>
</reference>
<dbReference type="PANTHER" id="PTHR47843">
    <property type="entry name" value="BTB DOMAIN-CONTAINING PROTEIN-RELATED"/>
    <property type="match status" value="1"/>
</dbReference>
<dbReference type="Pfam" id="PF00651">
    <property type="entry name" value="BTB"/>
    <property type="match status" value="1"/>
</dbReference>
<sequence length="223" mass="25379">MAVLSTLRGVKLVHWEPPLLHVKCCPIHLGEIGMPDLVVNNTYEGVTKIYFCHSRVLCPSSTYFSNLFLNGSWREGQTGTADLKDDLPEVFAFWLKWEYTRVFDLEEIFGIIGQNQASVNDPANDVKDNPVHDPVDPSVDVLRFLVAAALHADKYNLTGFASVIIAECCRFAQEKESHQIQQAMDYFHERGGRPRLPFFKMLRSMRMLHLSYHNPSVRARLGA</sequence>
<dbReference type="EMBL" id="MU004446">
    <property type="protein sequence ID" value="KAF2650717.1"/>
    <property type="molecule type" value="Genomic_DNA"/>
</dbReference>